<feature type="region of interest" description="Disordered" evidence="1">
    <location>
        <begin position="241"/>
        <end position="261"/>
    </location>
</feature>
<protein>
    <submittedName>
        <fullName evidence="2">Uncharacterized protein</fullName>
    </submittedName>
</protein>
<evidence type="ECO:0000313" key="2">
    <source>
        <dbReference type="EMBL" id="KAJ9610218.1"/>
    </source>
</evidence>
<feature type="compositionally biased region" description="Gly residues" evidence="1">
    <location>
        <begin position="246"/>
        <end position="257"/>
    </location>
</feature>
<dbReference type="AlphaFoldDB" id="A0AA38XB41"/>
<name>A0AA38XB41_9EURO</name>
<feature type="compositionally biased region" description="Polar residues" evidence="1">
    <location>
        <begin position="88"/>
        <end position="129"/>
    </location>
</feature>
<dbReference type="Proteomes" id="UP001172673">
    <property type="component" value="Unassembled WGS sequence"/>
</dbReference>
<sequence>MSADLTEYPVSACNTTCPADPTEKCGGKVSTSSSPSRFLRRQITNANGDTILLTLYNNTAAAEIGGSSTSAMMTTSSGAMTGGPGLGSMTSSNVNGGGSASFSTPAPPLVSSTTGAGAPAGSTSFSGANTDDANLGSMSTTSTIAGTFPSSTSGVDVSAILTSFPSSSSSSLSSSSLSPIVISTTYTTICALDPIICPTRTETCLATTVTVLHCGCTDTPVPEVPMTTTVVEACPTAPAQHAQAGGAAGGNNVGNGQEGNAAPMTTLTVPCASAISSLEASVTSWSASASAQASAAAHAEAAAGAAHPNVPYTSAVETQTLNLVIATAPFNFSVPSVPAPSNGSWVGEVKNMTIVPVALTAMAGAAGSAVAGASAAASAMAGFKSEGSCVRGWSGERGALLVGFALLLGVMGLGL</sequence>
<dbReference type="EMBL" id="JAPDRK010000007">
    <property type="protein sequence ID" value="KAJ9610218.1"/>
    <property type="molecule type" value="Genomic_DNA"/>
</dbReference>
<comment type="caution">
    <text evidence="2">The sequence shown here is derived from an EMBL/GenBank/DDBJ whole genome shotgun (WGS) entry which is preliminary data.</text>
</comment>
<keyword evidence="3" id="KW-1185">Reference proteome</keyword>
<reference evidence="2" key="1">
    <citation type="submission" date="2022-10" db="EMBL/GenBank/DDBJ databases">
        <title>Culturing micro-colonial fungi from biological soil crusts in the Mojave desert and describing Neophaeococcomyces mojavensis, and introducing the new genera and species Taxawa tesnikishii.</title>
        <authorList>
            <person name="Kurbessoian T."/>
            <person name="Stajich J.E."/>
        </authorList>
    </citation>
    <scope>NUCLEOTIDE SEQUENCE</scope>
    <source>
        <strain evidence="2">TK_41</strain>
    </source>
</reference>
<accession>A0AA38XB41</accession>
<evidence type="ECO:0000256" key="1">
    <source>
        <dbReference type="SAM" id="MobiDB-lite"/>
    </source>
</evidence>
<proteinExistence type="predicted"/>
<feature type="region of interest" description="Disordered" evidence="1">
    <location>
        <begin position="82"/>
        <end position="129"/>
    </location>
</feature>
<organism evidence="2 3">
    <name type="scientific">Cladophialophora chaetospira</name>
    <dbReference type="NCBI Taxonomy" id="386627"/>
    <lineage>
        <taxon>Eukaryota</taxon>
        <taxon>Fungi</taxon>
        <taxon>Dikarya</taxon>
        <taxon>Ascomycota</taxon>
        <taxon>Pezizomycotina</taxon>
        <taxon>Eurotiomycetes</taxon>
        <taxon>Chaetothyriomycetidae</taxon>
        <taxon>Chaetothyriales</taxon>
        <taxon>Herpotrichiellaceae</taxon>
        <taxon>Cladophialophora</taxon>
    </lineage>
</organism>
<evidence type="ECO:0000313" key="3">
    <source>
        <dbReference type="Proteomes" id="UP001172673"/>
    </source>
</evidence>
<gene>
    <name evidence="2" type="ORF">H2200_004995</name>
</gene>